<dbReference type="STRING" id="34690.A0A182U357"/>
<evidence type="ECO:0000259" key="2">
    <source>
        <dbReference type="PROSITE" id="PS50042"/>
    </source>
</evidence>
<dbReference type="EnsemblMetazoa" id="AMEC013080-RA">
    <property type="protein sequence ID" value="AMEC013080-PA"/>
    <property type="gene ID" value="AMEC013080"/>
</dbReference>
<dbReference type="AlphaFoldDB" id="A0A182U357"/>
<dbReference type="Pfam" id="PF00027">
    <property type="entry name" value="cNMP_binding"/>
    <property type="match status" value="1"/>
</dbReference>
<sequence length="495" mass="55348">MLVALFAIIATVYVWRRKHLRKLEEKMQLQHQYASHMRFRKRDKMMFYGRRMLRKVKSISGQAYGGQGRKRRAVMRFAKRLLLRKDVTPTQLLVIEPPAEYLEVASDGNDRVPPDALYMLQSIRIFGHFEKPVFLKLCKHTEIINLIAGESLIKVGDPDDSVFIVQTGQVNVFLNNPDGSSITLKVVRQGESVTSLLSFIDVLVVGSARRQRRQRAHCEGNASTYKTVTARAMENSQVIRLPMFAFQQVFGECPDLLVRVIQVIMVRLQRVTITALHNYLGLSTEYIQCSSQRKKLPIAPATKGSPGHRRVPSDQVHPVPHSLVGEIRPDMLVDLSEGTHNVGRRTSALPIEPIDHAVLKAHAVDGFMQELDLPDTFKQTIEESILIKEVSPGTTLVHQGVLDDVMLIFVIAGGLTLTQCPQSGPIAQDASKAGGEKMDNHTVTIYPGDVVGGLAVLTGECSLYTIRAKHNSRVGLLNKDVIYRYVCSYALHICI</sequence>
<feature type="region of interest" description="Disordered" evidence="1">
    <location>
        <begin position="300"/>
        <end position="319"/>
    </location>
</feature>
<dbReference type="Proteomes" id="UP000075902">
    <property type="component" value="Unassembled WGS sequence"/>
</dbReference>
<protein>
    <submittedName>
        <fullName evidence="3">Cyclic nucleotide-binding domain-containing protein</fullName>
    </submittedName>
</protein>
<dbReference type="SUPFAM" id="SSF51206">
    <property type="entry name" value="cAMP-binding domain-like"/>
    <property type="match status" value="2"/>
</dbReference>
<dbReference type="GO" id="GO:0005783">
    <property type="term" value="C:endoplasmic reticulum"/>
    <property type="evidence" value="ECO:0007669"/>
    <property type="project" value="TreeGrafter"/>
</dbReference>
<dbReference type="SMART" id="SM00100">
    <property type="entry name" value="cNMP"/>
    <property type="match status" value="1"/>
</dbReference>
<evidence type="ECO:0000313" key="4">
    <source>
        <dbReference type="Proteomes" id="UP000075902"/>
    </source>
</evidence>
<proteinExistence type="predicted"/>
<dbReference type="InterPro" id="IPR014710">
    <property type="entry name" value="RmlC-like_jellyroll"/>
</dbReference>
<reference evidence="3" key="2">
    <citation type="submission" date="2020-05" db="UniProtKB">
        <authorList>
            <consortium name="EnsemblMetazoa"/>
        </authorList>
    </citation>
    <scope>IDENTIFICATION</scope>
    <source>
        <strain evidence="3">CM1001059</strain>
    </source>
</reference>
<dbReference type="InterPro" id="IPR000595">
    <property type="entry name" value="cNMP-bd_dom"/>
</dbReference>
<dbReference type="PROSITE" id="PS50042">
    <property type="entry name" value="CNMP_BINDING_3"/>
    <property type="match status" value="1"/>
</dbReference>
<organism evidence="3 4">
    <name type="scientific">Anopheles melas</name>
    <dbReference type="NCBI Taxonomy" id="34690"/>
    <lineage>
        <taxon>Eukaryota</taxon>
        <taxon>Metazoa</taxon>
        <taxon>Ecdysozoa</taxon>
        <taxon>Arthropoda</taxon>
        <taxon>Hexapoda</taxon>
        <taxon>Insecta</taxon>
        <taxon>Pterygota</taxon>
        <taxon>Neoptera</taxon>
        <taxon>Endopterygota</taxon>
        <taxon>Diptera</taxon>
        <taxon>Nematocera</taxon>
        <taxon>Culicoidea</taxon>
        <taxon>Culicidae</taxon>
        <taxon>Anophelinae</taxon>
        <taxon>Anopheles</taxon>
    </lineage>
</organism>
<dbReference type="Gene3D" id="2.60.120.10">
    <property type="entry name" value="Jelly Rolls"/>
    <property type="match status" value="2"/>
</dbReference>
<dbReference type="VEuPathDB" id="VectorBase:AMEC013080"/>
<dbReference type="InterPro" id="IPR018490">
    <property type="entry name" value="cNMP-bd_dom_sf"/>
</dbReference>
<name>A0A182U357_9DIPT</name>
<accession>A0A182U357</accession>
<dbReference type="InterPro" id="IPR050301">
    <property type="entry name" value="NTE"/>
</dbReference>
<feature type="domain" description="Cyclic nucleotide-binding" evidence="2">
    <location>
        <begin position="125"/>
        <end position="267"/>
    </location>
</feature>
<dbReference type="PANTHER" id="PTHR14226:SF29">
    <property type="entry name" value="NEUROPATHY TARGET ESTERASE SWS"/>
    <property type="match status" value="1"/>
</dbReference>
<evidence type="ECO:0000313" key="3">
    <source>
        <dbReference type="EnsemblMetazoa" id="AMEC013080-PA"/>
    </source>
</evidence>
<dbReference type="CDD" id="cd00038">
    <property type="entry name" value="CAP_ED"/>
    <property type="match status" value="1"/>
</dbReference>
<keyword evidence="4" id="KW-1185">Reference proteome</keyword>
<dbReference type="GO" id="GO:0004622">
    <property type="term" value="F:phosphatidylcholine lysophospholipase activity"/>
    <property type="evidence" value="ECO:0007669"/>
    <property type="project" value="TreeGrafter"/>
</dbReference>
<dbReference type="PANTHER" id="PTHR14226">
    <property type="entry name" value="NEUROPATHY TARGET ESTERASE/SWISS CHEESE D.MELANOGASTER"/>
    <property type="match status" value="1"/>
</dbReference>
<evidence type="ECO:0000256" key="1">
    <source>
        <dbReference type="SAM" id="MobiDB-lite"/>
    </source>
</evidence>
<reference evidence="4" key="1">
    <citation type="submission" date="2014-01" db="EMBL/GenBank/DDBJ databases">
        <title>The Genome Sequence of Anopheles melas CM1001059_A (V2).</title>
        <authorList>
            <consortium name="The Broad Institute Genomics Platform"/>
            <person name="Neafsey D.E."/>
            <person name="Besansky N."/>
            <person name="Howell P."/>
            <person name="Walton C."/>
            <person name="Young S.K."/>
            <person name="Zeng Q."/>
            <person name="Gargeya S."/>
            <person name="Fitzgerald M."/>
            <person name="Haas B."/>
            <person name="Abouelleil A."/>
            <person name="Allen A.W."/>
            <person name="Alvarado L."/>
            <person name="Arachchi H.M."/>
            <person name="Berlin A.M."/>
            <person name="Chapman S.B."/>
            <person name="Gainer-Dewar J."/>
            <person name="Goldberg J."/>
            <person name="Griggs A."/>
            <person name="Gujja S."/>
            <person name="Hansen M."/>
            <person name="Howarth C."/>
            <person name="Imamovic A."/>
            <person name="Ireland A."/>
            <person name="Larimer J."/>
            <person name="McCowan C."/>
            <person name="Murphy C."/>
            <person name="Pearson M."/>
            <person name="Poon T.W."/>
            <person name="Priest M."/>
            <person name="Roberts A."/>
            <person name="Saif S."/>
            <person name="Shea T."/>
            <person name="Sisk P."/>
            <person name="Sykes S."/>
            <person name="Wortman J."/>
            <person name="Nusbaum C."/>
            <person name="Birren B."/>
        </authorList>
    </citation>
    <scope>NUCLEOTIDE SEQUENCE [LARGE SCALE GENOMIC DNA]</scope>
    <source>
        <strain evidence="4">CM1001059</strain>
    </source>
</reference>